<evidence type="ECO:0000313" key="14">
    <source>
        <dbReference type="Proteomes" id="UP000682843"/>
    </source>
</evidence>
<feature type="domain" description="AprE-like long alpha-helical hairpin" evidence="11">
    <location>
        <begin position="98"/>
        <end position="287"/>
    </location>
</feature>
<dbReference type="Proteomes" id="UP000682843">
    <property type="component" value="Chromosome"/>
</dbReference>
<keyword evidence="7" id="KW-1133">Transmembrane helix</keyword>
<evidence type="ECO:0000256" key="4">
    <source>
        <dbReference type="ARBA" id="ARBA00022475"/>
    </source>
</evidence>
<dbReference type="SUPFAM" id="SSF64518">
    <property type="entry name" value="Phase 1 flagellin"/>
    <property type="match status" value="1"/>
</dbReference>
<keyword evidence="14" id="KW-1185">Reference proteome</keyword>
<gene>
    <name evidence="13" type="ORF">RPMA_11055</name>
</gene>
<dbReference type="Pfam" id="PF26002">
    <property type="entry name" value="Beta-barrel_AprE"/>
    <property type="match status" value="1"/>
</dbReference>
<dbReference type="Pfam" id="PF25994">
    <property type="entry name" value="HH_AprE"/>
    <property type="match status" value="1"/>
</dbReference>
<protein>
    <recommendedName>
        <fullName evidence="9">Membrane fusion protein (MFP) family protein</fullName>
    </recommendedName>
</protein>
<keyword evidence="5 9" id="KW-0997">Cell inner membrane</keyword>
<dbReference type="InterPro" id="IPR050739">
    <property type="entry name" value="MFP"/>
</dbReference>
<keyword evidence="10" id="KW-0175">Coiled coil</keyword>
<dbReference type="InterPro" id="IPR010129">
    <property type="entry name" value="T1SS_HlyD"/>
</dbReference>
<evidence type="ECO:0000259" key="11">
    <source>
        <dbReference type="Pfam" id="PF25994"/>
    </source>
</evidence>
<comment type="subcellular location">
    <subcellularLocation>
        <location evidence="1 9">Cell inner membrane</location>
        <topology evidence="1 9">Single-pass membrane protein</topology>
    </subcellularLocation>
</comment>
<dbReference type="NCBIfam" id="TIGR01843">
    <property type="entry name" value="type_I_hlyD"/>
    <property type="match status" value="1"/>
</dbReference>
<evidence type="ECO:0000259" key="12">
    <source>
        <dbReference type="Pfam" id="PF26002"/>
    </source>
</evidence>
<evidence type="ECO:0000256" key="5">
    <source>
        <dbReference type="ARBA" id="ARBA00022519"/>
    </source>
</evidence>
<dbReference type="Gene3D" id="2.40.30.170">
    <property type="match status" value="1"/>
</dbReference>
<feature type="coiled-coil region" evidence="10">
    <location>
        <begin position="165"/>
        <end position="206"/>
    </location>
</feature>
<dbReference type="InterPro" id="IPR058781">
    <property type="entry name" value="HH_AprE-like"/>
</dbReference>
<dbReference type="EMBL" id="CP036498">
    <property type="protein sequence ID" value="QUS39311.1"/>
    <property type="molecule type" value="Genomic_DNA"/>
</dbReference>
<organism evidence="13 14">
    <name type="scientific">Tardiphaga alba</name>
    <dbReference type="NCBI Taxonomy" id="340268"/>
    <lineage>
        <taxon>Bacteria</taxon>
        <taxon>Pseudomonadati</taxon>
        <taxon>Pseudomonadota</taxon>
        <taxon>Alphaproteobacteria</taxon>
        <taxon>Hyphomicrobiales</taxon>
        <taxon>Nitrobacteraceae</taxon>
        <taxon>Tardiphaga</taxon>
    </lineage>
</organism>
<keyword evidence="8" id="KW-0472">Membrane</keyword>
<evidence type="ECO:0000256" key="6">
    <source>
        <dbReference type="ARBA" id="ARBA00022692"/>
    </source>
</evidence>
<comment type="similarity">
    <text evidence="2 9">Belongs to the membrane fusion protein (MFP) (TC 8.A.1) family.</text>
</comment>
<evidence type="ECO:0000313" key="13">
    <source>
        <dbReference type="EMBL" id="QUS39311.1"/>
    </source>
</evidence>
<feature type="domain" description="AprE-like beta-barrel" evidence="12">
    <location>
        <begin position="329"/>
        <end position="416"/>
    </location>
</feature>
<dbReference type="InterPro" id="IPR058982">
    <property type="entry name" value="Beta-barrel_AprE"/>
</dbReference>
<dbReference type="RefSeq" id="WP_211912855.1">
    <property type="nucleotide sequence ID" value="NZ_CP036498.1"/>
</dbReference>
<evidence type="ECO:0000256" key="7">
    <source>
        <dbReference type="ARBA" id="ARBA00022989"/>
    </source>
</evidence>
<dbReference type="SUPFAM" id="SSF111369">
    <property type="entry name" value="HlyD-like secretion proteins"/>
    <property type="match status" value="2"/>
</dbReference>
<evidence type="ECO:0000256" key="2">
    <source>
        <dbReference type="ARBA" id="ARBA00009477"/>
    </source>
</evidence>
<keyword evidence="3 9" id="KW-0813">Transport</keyword>
<name>A0ABX8A8I6_9BRAD</name>
<evidence type="ECO:0000256" key="1">
    <source>
        <dbReference type="ARBA" id="ARBA00004377"/>
    </source>
</evidence>
<sequence>MNNTEHSRPKAQTSISNPMRPAMWGGGVIVLFLTFLTIWGLTAPVSGAAVAEGSLQVKGQRQSVQHPYGGVVEKLNVVDGQEVKKGELLIQLTDHEPRARLDVLRAERITLLAQEARLVAERDHQTDPDFDKRLAVFSQHANAVQAIASERAVLGARQRQFDTQKNMLESKISQLSEQTSGLQAQVDGLKKQSELLEEEAQGARQLLASGFTPKTRVLALDRTAAQLDGERGSKQAEAASLQQAIGEAKLGLAKLERERVTEITNDLRQVSSSLAENGPKLEAASDVLNRTAITAPSSGTVVGLSVFTEGGVIQPGAKLMDVVPQDDPLIVDARLQLTDIGDVRRAQPADVRLTSVPRNERPQIRGEIMTVSADKLTDDKTGKGYYAVRVKLNDDDVRASKIALQPGMPTEIIVTTRPRTLVGYLIGPLTDEISGAFREK</sequence>
<accession>A0ABX8A8I6</accession>
<evidence type="ECO:0000256" key="10">
    <source>
        <dbReference type="SAM" id="Coils"/>
    </source>
</evidence>
<dbReference type="PRINTS" id="PR01490">
    <property type="entry name" value="RTXTOXIND"/>
</dbReference>
<keyword evidence="6" id="KW-0812">Transmembrane</keyword>
<proteinExistence type="inferred from homology"/>
<keyword evidence="4 9" id="KW-1003">Cell membrane</keyword>
<evidence type="ECO:0000256" key="8">
    <source>
        <dbReference type="ARBA" id="ARBA00023136"/>
    </source>
</evidence>
<reference evidence="13 14" key="1">
    <citation type="submission" date="2019-02" db="EMBL/GenBank/DDBJ databases">
        <title>Emended description of the genus Rhodopseudomonas and description of Rhodopseudomonas albus sp. nov., a non-phototrophic, heavy-metal-tolerant bacterium isolated from garden soil.</title>
        <authorList>
            <person name="Bao Z."/>
            <person name="Cao W.W."/>
            <person name="Sato Y."/>
            <person name="Nishizawa T."/>
            <person name="Zhao J."/>
            <person name="Guo Y."/>
            <person name="Ohta H."/>
        </authorList>
    </citation>
    <scope>NUCLEOTIDE SEQUENCE [LARGE SCALE GENOMIC DNA]</scope>
    <source>
        <strain evidence="13 14">SK50-23</strain>
    </source>
</reference>
<dbReference type="Gene3D" id="2.40.50.100">
    <property type="match status" value="1"/>
</dbReference>
<evidence type="ECO:0000256" key="9">
    <source>
        <dbReference type="RuleBase" id="RU365093"/>
    </source>
</evidence>
<dbReference type="PANTHER" id="PTHR30386">
    <property type="entry name" value="MEMBRANE FUSION SUBUNIT OF EMRAB-TOLC MULTIDRUG EFFLUX PUMP"/>
    <property type="match status" value="1"/>
</dbReference>
<dbReference type="PANTHER" id="PTHR30386:SF17">
    <property type="entry name" value="ALKALINE PROTEASE SECRETION PROTEIN APRE"/>
    <property type="match status" value="1"/>
</dbReference>
<evidence type="ECO:0000256" key="3">
    <source>
        <dbReference type="ARBA" id="ARBA00022448"/>
    </source>
</evidence>